<evidence type="ECO:0000259" key="1">
    <source>
        <dbReference type="Pfam" id="PF03848"/>
    </source>
</evidence>
<keyword evidence="2" id="KW-0808">Transferase</keyword>
<dbReference type="GO" id="GO:0008168">
    <property type="term" value="F:methyltransferase activity"/>
    <property type="evidence" value="ECO:0007669"/>
    <property type="project" value="UniProtKB-KW"/>
</dbReference>
<accession>A0A9X2S7Z8</accession>
<sequence length="89" mass="10269">MENANIKINHKKKKIHIGRKEEFEQVQFKVFPKVREAVKIFKSKNINKILDLGCGLGVNSIYLAKEGFQVCAADIYEKYTNIVENKAKK</sequence>
<dbReference type="EMBL" id="JANJZL010000015">
    <property type="protein sequence ID" value="MCR2045302.1"/>
    <property type="molecule type" value="Genomic_DNA"/>
</dbReference>
<keyword evidence="3" id="KW-1185">Reference proteome</keyword>
<dbReference type="AlphaFoldDB" id="A0A9X2S7Z8"/>
<dbReference type="GO" id="GO:0032259">
    <property type="term" value="P:methylation"/>
    <property type="evidence" value="ECO:0007669"/>
    <property type="project" value="UniProtKB-KW"/>
</dbReference>
<dbReference type="InterPro" id="IPR015985">
    <property type="entry name" value="TehB-like_dom"/>
</dbReference>
<dbReference type="RefSeq" id="WP_050069891.1">
    <property type="nucleotide sequence ID" value="NZ_CABKTM010000074.1"/>
</dbReference>
<protein>
    <submittedName>
        <fullName evidence="2">Methyltransferase domain-containing protein</fullName>
    </submittedName>
</protein>
<dbReference type="Proteomes" id="UP001142078">
    <property type="component" value="Unassembled WGS sequence"/>
</dbReference>
<dbReference type="Gene3D" id="3.40.50.150">
    <property type="entry name" value="Vaccinia Virus protein VP39"/>
    <property type="match status" value="1"/>
</dbReference>
<dbReference type="OrthoDB" id="9804312at2"/>
<organism evidence="2 3">
    <name type="scientific">Anaerosalibacter massiliensis</name>
    <dbReference type="NCBI Taxonomy" id="1347392"/>
    <lineage>
        <taxon>Bacteria</taxon>
        <taxon>Bacillati</taxon>
        <taxon>Bacillota</taxon>
        <taxon>Tissierellia</taxon>
        <taxon>Tissierellales</taxon>
        <taxon>Sporanaerobacteraceae</taxon>
        <taxon>Anaerosalibacter</taxon>
    </lineage>
</organism>
<dbReference type="Pfam" id="PF03848">
    <property type="entry name" value="TehB"/>
    <property type="match status" value="1"/>
</dbReference>
<gene>
    <name evidence="2" type="ORF">NSA23_14455</name>
</gene>
<proteinExistence type="predicted"/>
<feature type="domain" description="Tellurite resistance methyltransferase TehB-like" evidence="1">
    <location>
        <begin position="29"/>
        <end position="86"/>
    </location>
</feature>
<name>A0A9X2S7Z8_9FIRM</name>
<evidence type="ECO:0000313" key="2">
    <source>
        <dbReference type="EMBL" id="MCR2045302.1"/>
    </source>
</evidence>
<evidence type="ECO:0000313" key="3">
    <source>
        <dbReference type="Proteomes" id="UP001142078"/>
    </source>
</evidence>
<keyword evidence="2" id="KW-0489">Methyltransferase</keyword>
<dbReference type="InterPro" id="IPR029063">
    <property type="entry name" value="SAM-dependent_MTases_sf"/>
</dbReference>
<reference evidence="2" key="1">
    <citation type="submission" date="2022-07" db="EMBL/GenBank/DDBJ databases">
        <title>Enhanced cultured diversity of the mouse gut microbiota enables custom-made synthetic communities.</title>
        <authorList>
            <person name="Afrizal A."/>
        </authorList>
    </citation>
    <scope>NUCLEOTIDE SEQUENCE</scope>
    <source>
        <strain evidence="2">DSM 29482</strain>
    </source>
</reference>
<comment type="caution">
    <text evidence="2">The sequence shown here is derived from an EMBL/GenBank/DDBJ whole genome shotgun (WGS) entry which is preliminary data.</text>
</comment>
<dbReference type="SUPFAM" id="SSF53335">
    <property type="entry name" value="S-adenosyl-L-methionine-dependent methyltransferases"/>
    <property type="match status" value="1"/>
</dbReference>